<dbReference type="Pfam" id="PF01297">
    <property type="entry name" value="ZnuA"/>
    <property type="match status" value="1"/>
</dbReference>
<accession>A0A1U9YVR1</accession>
<dbReference type="Proteomes" id="UP000191135">
    <property type="component" value="Chromosome"/>
</dbReference>
<evidence type="ECO:0000313" key="2">
    <source>
        <dbReference type="Proteomes" id="UP000191135"/>
    </source>
</evidence>
<proteinExistence type="predicted"/>
<dbReference type="AlphaFoldDB" id="A0A1U9YVR1"/>
<protein>
    <submittedName>
        <fullName evidence="1">Putative periplasmic iron-binding protein</fullName>
    </submittedName>
</protein>
<dbReference type="SUPFAM" id="SSF53807">
    <property type="entry name" value="Helical backbone' metal receptor"/>
    <property type="match status" value="1"/>
</dbReference>
<dbReference type="GO" id="GO:0046872">
    <property type="term" value="F:metal ion binding"/>
    <property type="evidence" value="ECO:0007669"/>
    <property type="project" value="InterPro"/>
</dbReference>
<dbReference type="Gene3D" id="3.40.50.1980">
    <property type="entry name" value="Nitrogenase molybdenum iron protein domain"/>
    <property type="match status" value="1"/>
</dbReference>
<dbReference type="OrthoDB" id="9793396at2"/>
<dbReference type="KEGG" id="mmed:Mame_00150"/>
<name>A0A1U9YVR1_9HYPH</name>
<sequence length="90" mass="9604">MIYDALVLPFIEFAFMQRAVSGALMLSLSAAFAENISDARLVEQIASEAGLELGGTLYSDALSSADGPAPRYIDMMHYNVETLAAAINNS</sequence>
<dbReference type="GO" id="GO:0030001">
    <property type="term" value="P:metal ion transport"/>
    <property type="evidence" value="ECO:0007669"/>
    <property type="project" value="InterPro"/>
</dbReference>
<keyword evidence="2" id="KW-1185">Reference proteome</keyword>
<dbReference type="InterPro" id="IPR006127">
    <property type="entry name" value="ZnuA-like"/>
</dbReference>
<dbReference type="STRING" id="1122214.Mame_00150"/>
<dbReference type="eggNOG" id="COG0803">
    <property type="taxonomic scope" value="Bacteria"/>
</dbReference>
<gene>
    <name evidence="1" type="ORF">Mame_00150</name>
</gene>
<organism evidence="1 2">
    <name type="scientific">Martelella mediterranea DSM 17316</name>
    <dbReference type="NCBI Taxonomy" id="1122214"/>
    <lineage>
        <taxon>Bacteria</taxon>
        <taxon>Pseudomonadati</taxon>
        <taxon>Pseudomonadota</taxon>
        <taxon>Alphaproteobacteria</taxon>
        <taxon>Hyphomicrobiales</taxon>
        <taxon>Aurantimonadaceae</taxon>
        <taxon>Martelella</taxon>
    </lineage>
</organism>
<reference evidence="1 2" key="1">
    <citation type="submission" date="2017-03" db="EMBL/GenBank/DDBJ databases">
        <title>Foreign affairs: Plasmid Transfer between Roseobacters and Rhizobia.</title>
        <authorList>
            <person name="Bartling P."/>
            <person name="Bunk B."/>
            <person name="Overmann J."/>
            <person name="Brinkmann H."/>
            <person name="Petersen J."/>
        </authorList>
    </citation>
    <scope>NUCLEOTIDE SEQUENCE [LARGE SCALE GENOMIC DNA]</scope>
    <source>
        <strain evidence="1 2">MACL11</strain>
    </source>
</reference>
<dbReference type="EMBL" id="CP020330">
    <property type="protein sequence ID" value="AQZ49533.1"/>
    <property type="molecule type" value="Genomic_DNA"/>
</dbReference>
<evidence type="ECO:0000313" key="1">
    <source>
        <dbReference type="EMBL" id="AQZ49533.1"/>
    </source>
</evidence>